<evidence type="ECO:0000259" key="1">
    <source>
        <dbReference type="Pfam" id="PF04994"/>
    </source>
</evidence>
<dbReference type="Pfam" id="PF04994">
    <property type="entry name" value="TfoX_C"/>
    <property type="match status" value="1"/>
</dbReference>
<evidence type="ECO:0000313" key="2">
    <source>
        <dbReference type="EMBL" id="MDU0352923.1"/>
    </source>
</evidence>
<comment type="caution">
    <text evidence="2">The sequence shown here is derived from an EMBL/GenBank/DDBJ whole genome shotgun (WGS) entry which is preliminary data.</text>
</comment>
<protein>
    <submittedName>
        <fullName evidence="2">TfoX/Sxy family DNA transformation protein</fullName>
    </submittedName>
</protein>
<gene>
    <name evidence="2" type="ORF">RS130_02385</name>
</gene>
<dbReference type="EMBL" id="JAWDIO010000002">
    <property type="protein sequence ID" value="MDU0352923.1"/>
    <property type="molecule type" value="Genomic_DNA"/>
</dbReference>
<dbReference type="InterPro" id="IPR007077">
    <property type="entry name" value="TfoX_C"/>
</dbReference>
<evidence type="ECO:0000313" key="3">
    <source>
        <dbReference type="Proteomes" id="UP001247805"/>
    </source>
</evidence>
<dbReference type="Proteomes" id="UP001247805">
    <property type="component" value="Unassembled WGS sequence"/>
</dbReference>
<organism evidence="2 3">
    <name type="scientific">Paraglaciecola aquimarina</name>
    <dbReference type="NCBI Taxonomy" id="1235557"/>
    <lineage>
        <taxon>Bacteria</taxon>
        <taxon>Pseudomonadati</taxon>
        <taxon>Pseudomonadota</taxon>
        <taxon>Gammaproteobacteria</taxon>
        <taxon>Alteromonadales</taxon>
        <taxon>Alteromonadaceae</taxon>
        <taxon>Paraglaciecola</taxon>
    </lineage>
</organism>
<reference evidence="2 3" key="1">
    <citation type="submission" date="2023-10" db="EMBL/GenBank/DDBJ databases">
        <title>Glaciecola aquimarina strain GGW-M5 nov., isolated from a coastal seawater.</title>
        <authorList>
            <person name="Bayburt H."/>
            <person name="Kim J.M."/>
            <person name="Choi B.J."/>
            <person name="Jeon C.O."/>
        </authorList>
    </citation>
    <scope>NUCLEOTIDE SEQUENCE [LARGE SCALE GENOMIC DNA]</scope>
    <source>
        <strain evidence="2 3">KCTC 32108</strain>
    </source>
</reference>
<dbReference type="RefSeq" id="WP_316024627.1">
    <property type="nucleotide sequence ID" value="NZ_JAWDIO010000002.1"/>
</dbReference>
<dbReference type="Gene3D" id="1.10.150.20">
    <property type="entry name" value="5' to 3' exonuclease, C-terminal subdomain"/>
    <property type="match status" value="1"/>
</dbReference>
<feature type="domain" description="TfoX C-terminal" evidence="1">
    <location>
        <begin position="1"/>
        <end position="63"/>
    </location>
</feature>
<keyword evidence="3" id="KW-1185">Reference proteome</keyword>
<sequence length="72" mass="8125">MLAKVDIHSVEEFMAIDSFELYKRLKQKVEGTGLNSLYTLIAAKEGKHRLDIANHQKAEILLKLESMGLAPK</sequence>
<proteinExistence type="predicted"/>
<name>A0ABU3SSH0_9ALTE</name>
<accession>A0ABU3SSH0</accession>